<evidence type="ECO:0000313" key="7">
    <source>
        <dbReference type="EMBL" id="CAB4853263.1"/>
    </source>
</evidence>
<evidence type="ECO:0000313" key="5">
    <source>
        <dbReference type="EMBL" id="CAB4364538.1"/>
    </source>
</evidence>
<dbReference type="CDD" id="cd02062">
    <property type="entry name" value="Nitro_FMN_reductase"/>
    <property type="match status" value="1"/>
</dbReference>
<evidence type="ECO:0000256" key="2">
    <source>
        <dbReference type="ARBA" id="ARBA00022643"/>
    </source>
</evidence>
<dbReference type="SUPFAM" id="SSF55469">
    <property type="entry name" value="FMN-dependent nitroreductase-like"/>
    <property type="match status" value="1"/>
</dbReference>
<evidence type="ECO:0000256" key="3">
    <source>
        <dbReference type="ARBA" id="ARBA00023002"/>
    </source>
</evidence>
<dbReference type="EMBL" id="CAESGF010000014">
    <property type="protein sequence ID" value="CAB4364538.1"/>
    <property type="molecule type" value="Genomic_DNA"/>
</dbReference>
<dbReference type="InterPro" id="IPR000415">
    <property type="entry name" value="Nitroreductase-like"/>
</dbReference>
<dbReference type="PANTHER" id="PTHR23026:SF90">
    <property type="entry name" value="IODOTYROSINE DEIODINASE 1"/>
    <property type="match status" value="1"/>
</dbReference>
<gene>
    <name evidence="6" type="ORF">UFOPK2656_01852</name>
    <name evidence="7" type="ORF">UFOPK3267_02790</name>
    <name evidence="8" type="ORF">UFOPK3651_02172</name>
    <name evidence="9" type="ORF">UFOPK3931_01302</name>
    <name evidence="5" type="ORF">UFOPK4189_02298</name>
</gene>
<dbReference type="PANTHER" id="PTHR23026">
    <property type="entry name" value="NADPH NITROREDUCTASE"/>
    <property type="match status" value="1"/>
</dbReference>
<dbReference type="EMBL" id="CAEZYF010000011">
    <property type="protein sequence ID" value="CAB4727093.1"/>
    <property type="molecule type" value="Genomic_DNA"/>
</dbReference>
<dbReference type="EMBL" id="CAFBOL010000028">
    <property type="protein sequence ID" value="CAB4988358.1"/>
    <property type="molecule type" value="Genomic_DNA"/>
</dbReference>
<dbReference type="Pfam" id="PF00881">
    <property type="entry name" value="Nitroreductase"/>
    <property type="match status" value="1"/>
</dbReference>
<dbReference type="EMBL" id="CAFBMT010000012">
    <property type="protein sequence ID" value="CAB4941059.1"/>
    <property type="molecule type" value="Genomic_DNA"/>
</dbReference>
<dbReference type="GO" id="GO:0016491">
    <property type="term" value="F:oxidoreductase activity"/>
    <property type="evidence" value="ECO:0007669"/>
    <property type="project" value="UniProtKB-KW"/>
</dbReference>
<evidence type="ECO:0000256" key="1">
    <source>
        <dbReference type="ARBA" id="ARBA00022630"/>
    </source>
</evidence>
<evidence type="ECO:0000313" key="8">
    <source>
        <dbReference type="EMBL" id="CAB4941059.1"/>
    </source>
</evidence>
<evidence type="ECO:0000259" key="4">
    <source>
        <dbReference type="Pfam" id="PF00881"/>
    </source>
</evidence>
<feature type="domain" description="Nitroreductase" evidence="4">
    <location>
        <begin position="12"/>
        <end position="186"/>
    </location>
</feature>
<accession>A0A6J6A558</accession>
<name>A0A6J6A558_9ZZZZ</name>
<sequence length="216" mass="22800">MDISTAIRTNGSVRAFTTDPVDDATVTAVLDDARFAPSGGNRQPWRVAVVKDLAIRRTMADLMLPIWHEYLGANATGATAFAFGKSIDAPPKVVPNALVETIEDIPVVLAVAADLHHIALMDGNLDRPPVTAGASIYPFCWNLLLSARAHGLGGVMTTFLSRAEPAAAPALGLPEGHALAAVIFLGVPVHQPTKLSRKPVDSFTTVDRFDGPAFTA</sequence>
<evidence type="ECO:0000313" key="9">
    <source>
        <dbReference type="EMBL" id="CAB4988358.1"/>
    </source>
</evidence>
<dbReference type="Gene3D" id="3.40.109.10">
    <property type="entry name" value="NADH Oxidase"/>
    <property type="match status" value="1"/>
</dbReference>
<dbReference type="InterPro" id="IPR050627">
    <property type="entry name" value="Nitroreductase/BluB"/>
</dbReference>
<protein>
    <submittedName>
        <fullName evidence="5">Unannotated protein</fullName>
    </submittedName>
</protein>
<keyword evidence="3" id="KW-0560">Oxidoreductase</keyword>
<organism evidence="5">
    <name type="scientific">freshwater metagenome</name>
    <dbReference type="NCBI Taxonomy" id="449393"/>
    <lineage>
        <taxon>unclassified sequences</taxon>
        <taxon>metagenomes</taxon>
        <taxon>ecological metagenomes</taxon>
    </lineage>
</organism>
<proteinExistence type="predicted"/>
<dbReference type="InterPro" id="IPR029479">
    <property type="entry name" value="Nitroreductase"/>
</dbReference>
<keyword evidence="2" id="KW-0288">FMN</keyword>
<evidence type="ECO:0000313" key="6">
    <source>
        <dbReference type="EMBL" id="CAB4727093.1"/>
    </source>
</evidence>
<dbReference type="EMBL" id="CAFBIY010000225">
    <property type="protein sequence ID" value="CAB4853263.1"/>
    <property type="molecule type" value="Genomic_DNA"/>
</dbReference>
<reference evidence="5" key="1">
    <citation type="submission" date="2020-05" db="EMBL/GenBank/DDBJ databases">
        <authorList>
            <person name="Chiriac C."/>
            <person name="Salcher M."/>
            <person name="Ghai R."/>
            <person name="Kavagutti S V."/>
        </authorList>
    </citation>
    <scope>NUCLEOTIDE SEQUENCE</scope>
</reference>
<dbReference type="AlphaFoldDB" id="A0A6J6A558"/>
<keyword evidence="1" id="KW-0285">Flavoprotein</keyword>